<dbReference type="SUPFAM" id="SSF48371">
    <property type="entry name" value="ARM repeat"/>
    <property type="match status" value="1"/>
</dbReference>
<dbReference type="InterPro" id="IPR011959">
    <property type="entry name" value="CHP02270"/>
</dbReference>
<dbReference type="InterPro" id="IPR016024">
    <property type="entry name" value="ARM-type_fold"/>
</dbReference>
<dbReference type="NCBIfam" id="TIGR02270">
    <property type="entry name" value="TIGR02270 family protein"/>
    <property type="match status" value="1"/>
</dbReference>
<dbReference type="InterPro" id="IPR011989">
    <property type="entry name" value="ARM-like"/>
</dbReference>
<gene>
    <name evidence="1" type="ORF">JY572_21715</name>
</gene>
<sequence length="427" mass="46713">MTISKSAGGPEVPRSIERIIEQHATDAAFLWAQRQGVLNAPHYRLHDLAAFDDRLQANLDGLRIADDCGWEFCTERLSDEQEAGEVFAAAVLALEQGSPKRLEVPVSLVGDEPRLATGLTSALGWVPRATAHIAAQELLGSVLPVWRQVAIATYAIHRLDPGRALADALEDKDPAVRARALRAVGELGRHDLVPELEAGLHEKSDLCRFWAAASAVLLGDQRNALEVLESFSTLPGPLQPRALQLSLRAGDTGRARKVVERLRDDSSQLRTAVQAAGICGDSTVLPWLLEQLENPHCSRVVAEAFSLVTGLDLESEGLTAHGSPTGPSDEDDMEQEVLELDPDEHLPTPDPEKLRRWYRTHKDGFVKGSRSFLGVSPSIDGCANVWHSGTQRQRIAASLYLRLLDCTTTLNEWRAPAWRQQFGPESG</sequence>
<keyword evidence="2" id="KW-1185">Reference proteome</keyword>
<dbReference type="Gene3D" id="1.25.10.10">
    <property type="entry name" value="Leucine-rich Repeat Variant"/>
    <property type="match status" value="1"/>
</dbReference>
<proteinExistence type="predicted"/>
<dbReference type="RefSeq" id="WP_206712802.1">
    <property type="nucleotide sequence ID" value="NZ_CP071091.1"/>
</dbReference>
<reference evidence="1 2" key="1">
    <citation type="submission" date="2021-02" db="EMBL/GenBank/DDBJ databases">
        <title>De Novo genome assembly of isolated myxobacteria.</title>
        <authorList>
            <person name="Stevens D.C."/>
        </authorList>
    </citation>
    <scope>NUCLEOTIDE SEQUENCE [LARGE SCALE GENOMIC DNA]</scope>
    <source>
        <strain evidence="1 2">SCHIC003</strain>
    </source>
</reference>
<name>A0ABX7MX70_9BACT</name>
<accession>A0ABX7MX70</accession>
<dbReference type="EMBL" id="CP071091">
    <property type="protein sequence ID" value="QSQ11042.1"/>
    <property type="molecule type" value="Genomic_DNA"/>
</dbReference>
<protein>
    <submittedName>
        <fullName evidence="1">TIGR02270 family protein</fullName>
    </submittedName>
</protein>
<evidence type="ECO:0000313" key="1">
    <source>
        <dbReference type="EMBL" id="QSQ11042.1"/>
    </source>
</evidence>
<dbReference type="Proteomes" id="UP000663090">
    <property type="component" value="Chromosome"/>
</dbReference>
<organism evidence="1 2">
    <name type="scientific">Myxococcus landrumensis</name>
    <dbReference type="NCBI Taxonomy" id="2813577"/>
    <lineage>
        <taxon>Bacteria</taxon>
        <taxon>Pseudomonadati</taxon>
        <taxon>Myxococcota</taxon>
        <taxon>Myxococcia</taxon>
        <taxon>Myxococcales</taxon>
        <taxon>Cystobacterineae</taxon>
        <taxon>Myxococcaceae</taxon>
        <taxon>Myxococcus</taxon>
    </lineage>
</organism>
<evidence type="ECO:0000313" key="2">
    <source>
        <dbReference type="Proteomes" id="UP000663090"/>
    </source>
</evidence>
<dbReference type="Pfam" id="PF13646">
    <property type="entry name" value="HEAT_2"/>
    <property type="match status" value="1"/>
</dbReference>